<dbReference type="RefSeq" id="WP_307410970.1">
    <property type="nucleotide sequence ID" value="NZ_JAUSUR010000008.1"/>
</dbReference>
<evidence type="ECO:0000313" key="3">
    <source>
        <dbReference type="Proteomes" id="UP001230220"/>
    </source>
</evidence>
<accession>A0ABU0E7N7</accession>
<comment type="similarity">
    <text evidence="1">Belongs to the asp23 family.</text>
</comment>
<dbReference type="Proteomes" id="UP001230220">
    <property type="component" value="Unassembled WGS sequence"/>
</dbReference>
<evidence type="ECO:0000313" key="2">
    <source>
        <dbReference type="EMBL" id="MDQ0362846.1"/>
    </source>
</evidence>
<keyword evidence="3" id="KW-1185">Reference proteome</keyword>
<dbReference type="Pfam" id="PF03780">
    <property type="entry name" value="Asp23"/>
    <property type="match status" value="1"/>
</dbReference>
<dbReference type="EMBL" id="JAUSUR010000008">
    <property type="protein sequence ID" value="MDQ0362846.1"/>
    <property type="molecule type" value="Genomic_DNA"/>
</dbReference>
<reference evidence="2 3" key="1">
    <citation type="submission" date="2023-07" db="EMBL/GenBank/DDBJ databases">
        <title>Genomic Encyclopedia of Type Strains, Phase IV (KMG-IV): sequencing the most valuable type-strain genomes for metagenomic binning, comparative biology and taxonomic classification.</title>
        <authorList>
            <person name="Goeker M."/>
        </authorList>
    </citation>
    <scope>NUCLEOTIDE SEQUENCE [LARGE SCALE GENOMIC DNA]</scope>
    <source>
        <strain evidence="2 3">DSM 16784</strain>
    </source>
</reference>
<evidence type="ECO:0000256" key="1">
    <source>
        <dbReference type="ARBA" id="ARBA00005721"/>
    </source>
</evidence>
<comment type="caution">
    <text evidence="2">The sequence shown here is derived from an EMBL/GenBank/DDBJ whole genome shotgun (WGS) entry which is preliminary data.</text>
</comment>
<gene>
    <name evidence="2" type="ORF">J2S15_003607</name>
</gene>
<protein>
    <submittedName>
        <fullName evidence="2">Alkaline shock family protein YloU</fullName>
    </submittedName>
</protein>
<proteinExistence type="inferred from homology"/>
<name>A0ABU0E7N7_9FIRM</name>
<sequence length="109" mass="12352">MAQEYIAMQTKEKGIVALSTNVFSSIAMICIDEDKRVELVDTMPFKSGITSKVVNERLHILVNVKVKYNSNVQEVCANLQHNIYNNIKHMCDIEAEEVAIKVSGFDFKE</sequence>
<dbReference type="InterPro" id="IPR005531">
    <property type="entry name" value="Asp23"/>
</dbReference>
<organism evidence="2 3">
    <name type="scientific">Breznakia pachnodae</name>
    <dbReference type="NCBI Taxonomy" id="265178"/>
    <lineage>
        <taxon>Bacteria</taxon>
        <taxon>Bacillati</taxon>
        <taxon>Bacillota</taxon>
        <taxon>Erysipelotrichia</taxon>
        <taxon>Erysipelotrichales</taxon>
        <taxon>Erysipelotrichaceae</taxon>
        <taxon>Breznakia</taxon>
    </lineage>
</organism>